<dbReference type="SUPFAM" id="SSF81624">
    <property type="entry name" value="N-terminal domain of MutM-like DNA repair proteins"/>
    <property type="match status" value="1"/>
</dbReference>
<dbReference type="CDD" id="cd08966">
    <property type="entry name" value="EcFpg-like_N"/>
    <property type="match status" value="1"/>
</dbReference>
<dbReference type="InterPro" id="IPR020629">
    <property type="entry name" value="FPG_Glyclase"/>
</dbReference>
<sequence>MPELPEVETVARTLRELVVGKRVREVEVRLPKIVKRPADPAAFAAQLAGQTVRGTGRRGKYLKVFFDDVVLVSHMRMEGRYTLCASDDPKEPHTHVVFRFADGTELRYRDTRQFGTMHLFPRGAEEHAPPLSVLGPEPLDPAFTEEDFAARLRARRTRLKALLLDQTFLAGLGNIYVDEALFGAGLHPERPAHTLTADEAVRLYHSIRQTLMRGIARGGASVRTYRNGKGEMGMFQLELDVYGRRGEPCRRCGTPIARIVVAGRGTHLCPSCQA</sequence>
<feature type="binding site" evidence="15">
    <location>
        <position position="112"/>
    </location>
    <ligand>
        <name>DNA</name>
        <dbReference type="ChEBI" id="CHEBI:16991"/>
    </ligand>
</feature>
<keyword evidence="11 15" id="KW-0456">Lyase</keyword>
<comment type="catalytic activity">
    <reaction evidence="1 15">
        <text>Hydrolysis of DNA containing ring-opened 7-methylguanine residues, releasing 2,6-diamino-4-hydroxy-5-(N-methyl)formamidopyrimidine.</text>
        <dbReference type="EC" id="3.2.2.23"/>
    </reaction>
</comment>
<keyword evidence="12 15" id="KW-0511">Multifunctional enzyme</keyword>
<evidence type="ECO:0000256" key="9">
    <source>
        <dbReference type="ARBA" id="ARBA00023125"/>
    </source>
</evidence>
<feature type="domain" description="Formamidopyrimidine-DNA glycosylase catalytic" evidence="17">
    <location>
        <begin position="2"/>
        <end position="115"/>
    </location>
</feature>
<keyword evidence="19" id="KW-1185">Reference proteome</keyword>
<evidence type="ECO:0000256" key="3">
    <source>
        <dbReference type="ARBA" id="ARBA00011245"/>
    </source>
</evidence>
<dbReference type="EC" id="3.2.2.23" evidence="15"/>
<comment type="cofactor">
    <cofactor evidence="15">
        <name>Zn(2+)</name>
        <dbReference type="ChEBI" id="CHEBI:29105"/>
    </cofactor>
    <text evidence="15">Binds 1 zinc ion per subunit.</text>
</comment>
<evidence type="ECO:0000256" key="1">
    <source>
        <dbReference type="ARBA" id="ARBA00001668"/>
    </source>
</evidence>
<name>A0A8J3B457_9BACI</name>
<evidence type="ECO:0000256" key="8">
    <source>
        <dbReference type="ARBA" id="ARBA00022833"/>
    </source>
</evidence>
<gene>
    <name evidence="15 18" type="primary">mutM</name>
    <name evidence="15" type="synonym">fpg</name>
    <name evidence="18" type="ORF">GCM10007043_03530</name>
</gene>
<evidence type="ECO:0000256" key="10">
    <source>
        <dbReference type="ARBA" id="ARBA00023204"/>
    </source>
</evidence>
<feature type="active site" description="Proton donor" evidence="15">
    <location>
        <position position="3"/>
    </location>
</feature>
<dbReference type="PROSITE" id="PS01242">
    <property type="entry name" value="ZF_FPG_1"/>
    <property type="match status" value="1"/>
</dbReference>
<accession>A0A8J3B457</accession>
<comment type="caution">
    <text evidence="18">The sequence shown here is derived from an EMBL/GenBank/DDBJ whole genome shotgun (WGS) entry which is preliminary data.</text>
</comment>
<dbReference type="InterPro" id="IPR000214">
    <property type="entry name" value="Znf_DNA_glyclase/AP_lyase"/>
</dbReference>
<keyword evidence="5 15" id="KW-0227">DNA damage</keyword>
<keyword evidence="6 15" id="KW-0863">Zinc-finger</keyword>
<dbReference type="Gene3D" id="1.10.8.50">
    <property type="match status" value="1"/>
</dbReference>
<evidence type="ECO:0000259" key="16">
    <source>
        <dbReference type="PROSITE" id="PS51066"/>
    </source>
</evidence>
<dbReference type="GO" id="GO:0003684">
    <property type="term" value="F:damaged DNA binding"/>
    <property type="evidence" value="ECO:0007669"/>
    <property type="project" value="InterPro"/>
</dbReference>
<dbReference type="InterPro" id="IPR010979">
    <property type="entry name" value="Ribosomal_uS13-like_H2TH"/>
</dbReference>
<dbReference type="GO" id="GO:0034039">
    <property type="term" value="F:8-oxo-7,8-dihydroguanine DNA N-glycosylase activity"/>
    <property type="evidence" value="ECO:0007669"/>
    <property type="project" value="TreeGrafter"/>
</dbReference>
<keyword evidence="8 15" id="KW-0862">Zinc</keyword>
<dbReference type="InterPro" id="IPR035937">
    <property type="entry name" value="FPG_N"/>
</dbReference>
<dbReference type="PROSITE" id="PS51068">
    <property type="entry name" value="FPG_CAT"/>
    <property type="match status" value="1"/>
</dbReference>
<dbReference type="FunFam" id="3.20.190.10:FF:000001">
    <property type="entry name" value="Formamidopyrimidine-DNA glycosylase"/>
    <property type="match status" value="1"/>
</dbReference>
<dbReference type="PANTHER" id="PTHR22993">
    <property type="entry name" value="FORMAMIDOPYRIMIDINE-DNA GLYCOSYLASE"/>
    <property type="match status" value="1"/>
</dbReference>
<dbReference type="Gene3D" id="3.20.190.10">
    <property type="entry name" value="MutM-like, N-terminal"/>
    <property type="match status" value="1"/>
</dbReference>
<evidence type="ECO:0000256" key="7">
    <source>
        <dbReference type="ARBA" id="ARBA00022801"/>
    </source>
</evidence>
<dbReference type="GO" id="GO:0003690">
    <property type="term" value="F:double-stranded DNA binding"/>
    <property type="evidence" value="ECO:0007669"/>
    <property type="project" value="UniProtKB-ARBA"/>
</dbReference>
<dbReference type="RefSeq" id="WP_188816634.1">
    <property type="nucleotide sequence ID" value="NZ_BMOF01000003.1"/>
</dbReference>
<dbReference type="HAMAP" id="MF_00103">
    <property type="entry name" value="Fapy_DNA_glycosyl"/>
    <property type="match status" value="1"/>
</dbReference>
<dbReference type="AlphaFoldDB" id="A0A8J3B457"/>
<proteinExistence type="inferred from homology"/>
<evidence type="ECO:0000256" key="4">
    <source>
        <dbReference type="ARBA" id="ARBA00022723"/>
    </source>
</evidence>
<dbReference type="Pfam" id="PF06827">
    <property type="entry name" value="zf-FPG_IleRS"/>
    <property type="match status" value="1"/>
</dbReference>
<dbReference type="InterPro" id="IPR015887">
    <property type="entry name" value="DNA_glyclase_Znf_dom_DNA_BS"/>
</dbReference>
<dbReference type="GO" id="GO:0008270">
    <property type="term" value="F:zinc ion binding"/>
    <property type="evidence" value="ECO:0007669"/>
    <property type="project" value="UniProtKB-UniRule"/>
</dbReference>
<dbReference type="EC" id="4.2.99.18" evidence="15"/>
<dbReference type="InterPro" id="IPR012319">
    <property type="entry name" value="FPG_cat"/>
</dbReference>
<reference evidence="18" key="2">
    <citation type="submission" date="2020-09" db="EMBL/GenBank/DDBJ databases">
        <authorList>
            <person name="Sun Q."/>
            <person name="Ohkuma M."/>
        </authorList>
    </citation>
    <scope>NUCLEOTIDE SEQUENCE</scope>
    <source>
        <strain evidence="18">JCM 14719</strain>
    </source>
</reference>
<feature type="domain" description="FPG-type" evidence="16">
    <location>
        <begin position="240"/>
        <end position="274"/>
    </location>
</feature>
<feature type="binding site" evidence="15">
    <location>
        <position position="93"/>
    </location>
    <ligand>
        <name>DNA</name>
        <dbReference type="ChEBI" id="CHEBI:16991"/>
    </ligand>
</feature>
<comment type="subunit">
    <text evidence="3 15">Monomer.</text>
</comment>
<dbReference type="NCBIfam" id="TIGR00577">
    <property type="entry name" value="fpg"/>
    <property type="match status" value="1"/>
</dbReference>
<dbReference type="SMART" id="SM00898">
    <property type="entry name" value="Fapy_DNA_glyco"/>
    <property type="match status" value="1"/>
</dbReference>
<dbReference type="Pfam" id="PF01149">
    <property type="entry name" value="Fapy_DNA_glyco"/>
    <property type="match status" value="1"/>
</dbReference>
<feature type="active site" description="Proton donor; for beta-elimination activity" evidence="15">
    <location>
        <position position="60"/>
    </location>
</feature>
<protein>
    <recommendedName>
        <fullName evidence="15">Formamidopyrimidine-DNA glycosylase</fullName>
        <shortName evidence="15">Fapy-DNA glycosylase</shortName>
        <ecNumber evidence="15">3.2.2.23</ecNumber>
    </recommendedName>
    <alternativeName>
        <fullName evidence="15">DNA-(apurinic or apyrimidinic site) lyase MutM</fullName>
        <shortName evidence="15">AP lyase MutM</shortName>
        <ecNumber evidence="15">4.2.99.18</ecNumber>
    </alternativeName>
</protein>
<keyword evidence="10 15" id="KW-0234">DNA repair</keyword>
<evidence type="ECO:0000256" key="5">
    <source>
        <dbReference type="ARBA" id="ARBA00022763"/>
    </source>
</evidence>
<comment type="catalytic activity">
    <reaction evidence="14 15">
        <text>2'-deoxyribonucleotide-(2'-deoxyribose 5'-phosphate)-2'-deoxyribonucleotide-DNA = a 3'-end 2'-deoxyribonucleotide-(2,3-dehydro-2,3-deoxyribose 5'-phosphate)-DNA + a 5'-end 5'-phospho-2'-deoxyribonucleoside-DNA + H(+)</text>
        <dbReference type="Rhea" id="RHEA:66592"/>
        <dbReference type="Rhea" id="RHEA-COMP:13180"/>
        <dbReference type="Rhea" id="RHEA-COMP:16897"/>
        <dbReference type="Rhea" id="RHEA-COMP:17067"/>
        <dbReference type="ChEBI" id="CHEBI:15378"/>
        <dbReference type="ChEBI" id="CHEBI:136412"/>
        <dbReference type="ChEBI" id="CHEBI:157695"/>
        <dbReference type="ChEBI" id="CHEBI:167181"/>
        <dbReference type="EC" id="4.2.99.18"/>
    </reaction>
</comment>
<dbReference type="GO" id="GO:0140078">
    <property type="term" value="F:class I DNA-(apurinic or apyrimidinic site) endonuclease activity"/>
    <property type="evidence" value="ECO:0007669"/>
    <property type="project" value="UniProtKB-EC"/>
</dbReference>
<dbReference type="SUPFAM" id="SSF57716">
    <property type="entry name" value="Glucocorticoid receptor-like (DNA-binding domain)"/>
    <property type="match status" value="1"/>
</dbReference>
<comment type="similarity">
    <text evidence="2 15">Belongs to the FPG family.</text>
</comment>
<dbReference type="NCBIfam" id="NF002211">
    <property type="entry name" value="PRK01103.1"/>
    <property type="match status" value="1"/>
</dbReference>
<feature type="active site" description="Proton donor; for delta-elimination activity" evidence="15">
    <location>
        <position position="264"/>
    </location>
</feature>
<evidence type="ECO:0000256" key="15">
    <source>
        <dbReference type="HAMAP-Rule" id="MF_00103"/>
    </source>
</evidence>
<evidence type="ECO:0000259" key="17">
    <source>
        <dbReference type="PROSITE" id="PS51068"/>
    </source>
</evidence>
<reference evidence="18" key="1">
    <citation type="journal article" date="2014" name="Int. J. Syst. Evol. Microbiol.">
        <title>Complete genome sequence of Corynebacterium casei LMG S-19264T (=DSM 44701T), isolated from a smear-ripened cheese.</title>
        <authorList>
            <consortium name="US DOE Joint Genome Institute (JGI-PGF)"/>
            <person name="Walter F."/>
            <person name="Albersmeier A."/>
            <person name="Kalinowski J."/>
            <person name="Ruckert C."/>
        </authorList>
    </citation>
    <scope>NUCLEOTIDE SEQUENCE</scope>
    <source>
        <strain evidence="18">JCM 14719</strain>
    </source>
</reference>
<feature type="binding site" evidence="15">
    <location>
        <position position="155"/>
    </location>
    <ligand>
        <name>DNA</name>
        <dbReference type="ChEBI" id="CHEBI:16991"/>
    </ligand>
</feature>
<evidence type="ECO:0000313" key="19">
    <source>
        <dbReference type="Proteomes" id="UP000637720"/>
    </source>
</evidence>
<evidence type="ECO:0000256" key="14">
    <source>
        <dbReference type="ARBA" id="ARBA00044632"/>
    </source>
</evidence>
<dbReference type="Pfam" id="PF06831">
    <property type="entry name" value="H2TH"/>
    <property type="match status" value="1"/>
</dbReference>
<evidence type="ECO:0000256" key="13">
    <source>
        <dbReference type="ARBA" id="ARBA00023295"/>
    </source>
</evidence>
<evidence type="ECO:0000256" key="2">
    <source>
        <dbReference type="ARBA" id="ARBA00009409"/>
    </source>
</evidence>
<comment type="function">
    <text evidence="15">Involved in base excision repair of DNA damaged by oxidation or by mutagenic agents. Acts as DNA glycosylase that recognizes and removes damaged bases. Has a preference for oxidized purines, such as 7,8-dihydro-8-oxoguanine (8-oxoG). Has AP (apurinic/apyrimidinic) lyase activity and introduces nicks in the DNA strand. Cleaves the DNA backbone by beta-delta elimination to generate a single-strand break at the site of the removed base with both 3'- and 5'-phosphates.</text>
</comment>
<dbReference type="PROSITE" id="PS51066">
    <property type="entry name" value="ZF_FPG_2"/>
    <property type="match status" value="1"/>
</dbReference>
<keyword evidence="9 15" id="KW-0238">DNA-binding</keyword>
<evidence type="ECO:0000256" key="11">
    <source>
        <dbReference type="ARBA" id="ARBA00023239"/>
    </source>
</evidence>
<keyword evidence="7 15" id="KW-0378">Hydrolase</keyword>
<dbReference type="Proteomes" id="UP000637720">
    <property type="component" value="Unassembled WGS sequence"/>
</dbReference>
<dbReference type="InterPro" id="IPR010663">
    <property type="entry name" value="Znf_FPG/IleRS"/>
</dbReference>
<evidence type="ECO:0000256" key="6">
    <source>
        <dbReference type="ARBA" id="ARBA00022771"/>
    </source>
</evidence>
<organism evidence="18 19">
    <name type="scientific">Calditerricola satsumensis</name>
    <dbReference type="NCBI Taxonomy" id="373054"/>
    <lineage>
        <taxon>Bacteria</taxon>
        <taxon>Bacillati</taxon>
        <taxon>Bacillota</taxon>
        <taxon>Bacilli</taxon>
        <taxon>Bacillales</taxon>
        <taxon>Bacillaceae</taxon>
        <taxon>Calditerricola</taxon>
    </lineage>
</organism>
<dbReference type="EMBL" id="BMOF01000003">
    <property type="protein sequence ID" value="GGJ93121.1"/>
    <property type="molecule type" value="Genomic_DNA"/>
</dbReference>
<keyword evidence="4 15" id="KW-0479">Metal-binding</keyword>
<dbReference type="GO" id="GO:0006284">
    <property type="term" value="P:base-excision repair"/>
    <property type="evidence" value="ECO:0007669"/>
    <property type="project" value="InterPro"/>
</dbReference>
<dbReference type="PANTHER" id="PTHR22993:SF9">
    <property type="entry name" value="FORMAMIDOPYRIMIDINE-DNA GLYCOSYLASE"/>
    <property type="match status" value="1"/>
</dbReference>
<dbReference type="SUPFAM" id="SSF46946">
    <property type="entry name" value="S13-like H2TH domain"/>
    <property type="match status" value="1"/>
</dbReference>
<feature type="active site" description="Schiff-base intermediate with DNA" evidence="15">
    <location>
        <position position="2"/>
    </location>
</feature>
<evidence type="ECO:0000256" key="12">
    <source>
        <dbReference type="ARBA" id="ARBA00023268"/>
    </source>
</evidence>
<dbReference type="SMART" id="SM01232">
    <property type="entry name" value="H2TH"/>
    <property type="match status" value="1"/>
</dbReference>
<evidence type="ECO:0000313" key="18">
    <source>
        <dbReference type="EMBL" id="GGJ93121.1"/>
    </source>
</evidence>
<dbReference type="FunFam" id="1.10.8.50:FF:000003">
    <property type="entry name" value="Formamidopyrimidine-DNA glycosylase"/>
    <property type="match status" value="1"/>
</dbReference>
<dbReference type="InterPro" id="IPR015886">
    <property type="entry name" value="H2TH_FPG"/>
</dbReference>
<keyword evidence="13 15" id="KW-0326">Glycosidase</keyword>